<dbReference type="RefSeq" id="WP_175590888.1">
    <property type="nucleotide sequence ID" value="NZ_JABWGN010000007.1"/>
</dbReference>
<accession>A0A7Y6M3N6</accession>
<name>A0A7Y6M3N6_9ACTN</name>
<organism evidence="1 2">
    <name type="scientific">Nonomuraea montanisoli</name>
    <dbReference type="NCBI Taxonomy" id="2741721"/>
    <lineage>
        <taxon>Bacteria</taxon>
        <taxon>Bacillati</taxon>
        <taxon>Actinomycetota</taxon>
        <taxon>Actinomycetes</taxon>
        <taxon>Streptosporangiales</taxon>
        <taxon>Streptosporangiaceae</taxon>
        <taxon>Nonomuraea</taxon>
    </lineage>
</organism>
<evidence type="ECO:0000313" key="2">
    <source>
        <dbReference type="Proteomes" id="UP000586042"/>
    </source>
</evidence>
<gene>
    <name evidence="1" type="ORF">HTZ77_18585</name>
</gene>
<comment type="caution">
    <text evidence="1">The sequence shown here is derived from an EMBL/GenBank/DDBJ whole genome shotgun (WGS) entry which is preliminary data.</text>
</comment>
<sequence>MTPSATALIDQATAATNHSLASLHHTAQRFNGTTGAATPGAIGKQMVTRLHNGLHSARIGFCPHLTATAPQPALWTPWASGLIRCAPCMTQAVRRTQGTAEDHKCDHCRRRTVTMHFVGLQLPAVVLSLPGRALALPPVQIDYSLCSTCKQLDQPGMARG</sequence>
<protein>
    <submittedName>
        <fullName evidence="1">Uncharacterized protein</fullName>
    </submittedName>
</protein>
<evidence type="ECO:0000313" key="1">
    <source>
        <dbReference type="EMBL" id="NUW33422.1"/>
    </source>
</evidence>
<dbReference type="Proteomes" id="UP000586042">
    <property type="component" value="Unassembled WGS sequence"/>
</dbReference>
<dbReference type="EMBL" id="JABWGN010000007">
    <property type="protein sequence ID" value="NUW33422.1"/>
    <property type="molecule type" value="Genomic_DNA"/>
</dbReference>
<dbReference type="AlphaFoldDB" id="A0A7Y6M3N6"/>
<reference evidence="1 2" key="1">
    <citation type="submission" date="2020-06" db="EMBL/GenBank/DDBJ databases">
        <title>Nonomuraea sp. SMC257, a novel actinomycete isolated from soil.</title>
        <authorList>
            <person name="Chanama M."/>
        </authorList>
    </citation>
    <scope>NUCLEOTIDE SEQUENCE [LARGE SCALE GENOMIC DNA]</scope>
    <source>
        <strain evidence="1 2">SMC257</strain>
    </source>
</reference>
<proteinExistence type="predicted"/>
<keyword evidence="2" id="KW-1185">Reference proteome</keyword>